<dbReference type="InterPro" id="IPR036236">
    <property type="entry name" value="Znf_C2H2_sf"/>
</dbReference>
<feature type="domain" description="C2H2-type" evidence="9">
    <location>
        <begin position="2481"/>
        <end position="2508"/>
    </location>
</feature>
<feature type="domain" description="C2H2-type" evidence="9">
    <location>
        <begin position="2447"/>
        <end position="2474"/>
    </location>
</feature>
<feature type="compositionally biased region" description="Polar residues" evidence="8">
    <location>
        <begin position="959"/>
        <end position="970"/>
    </location>
</feature>
<feature type="region of interest" description="Disordered" evidence="8">
    <location>
        <begin position="2294"/>
        <end position="2363"/>
    </location>
</feature>
<keyword evidence="4 7" id="KW-0863">Zinc-finger</keyword>
<feature type="region of interest" description="Disordered" evidence="8">
    <location>
        <begin position="1887"/>
        <end position="1907"/>
    </location>
</feature>
<feature type="compositionally biased region" description="Low complexity" evidence="8">
    <location>
        <begin position="1866"/>
        <end position="1875"/>
    </location>
</feature>
<evidence type="ECO:0000256" key="3">
    <source>
        <dbReference type="ARBA" id="ARBA00022737"/>
    </source>
</evidence>
<reference evidence="10 11" key="1">
    <citation type="submission" date="2019-01" db="EMBL/GenBank/DDBJ databases">
        <authorList>
            <person name="Sayadi A."/>
        </authorList>
    </citation>
    <scope>NUCLEOTIDE SEQUENCE [LARGE SCALE GENOMIC DNA]</scope>
</reference>
<evidence type="ECO:0000256" key="8">
    <source>
        <dbReference type="SAM" id="MobiDB-lite"/>
    </source>
</evidence>
<feature type="region of interest" description="Disordered" evidence="8">
    <location>
        <begin position="1225"/>
        <end position="1258"/>
    </location>
</feature>
<dbReference type="GO" id="GO:0001228">
    <property type="term" value="F:DNA-binding transcription activator activity, RNA polymerase II-specific"/>
    <property type="evidence" value="ECO:0007669"/>
    <property type="project" value="TreeGrafter"/>
</dbReference>
<feature type="region of interest" description="Disordered" evidence="8">
    <location>
        <begin position="994"/>
        <end position="1106"/>
    </location>
</feature>
<feature type="domain" description="C2H2-type" evidence="9">
    <location>
        <begin position="2390"/>
        <end position="2417"/>
    </location>
</feature>
<keyword evidence="2" id="KW-0479">Metal-binding</keyword>
<dbReference type="PANTHER" id="PTHR24393:SF34">
    <property type="entry name" value="PR_SET DOMAIN 13"/>
    <property type="match status" value="1"/>
</dbReference>
<evidence type="ECO:0000313" key="11">
    <source>
        <dbReference type="Proteomes" id="UP000410492"/>
    </source>
</evidence>
<feature type="region of interest" description="Disordered" evidence="8">
    <location>
        <begin position="1921"/>
        <end position="1945"/>
    </location>
</feature>
<feature type="region of interest" description="Disordered" evidence="8">
    <location>
        <begin position="2600"/>
        <end position="2642"/>
    </location>
</feature>
<dbReference type="Pfam" id="PF00096">
    <property type="entry name" value="zf-C2H2"/>
    <property type="match status" value="4"/>
</dbReference>
<feature type="compositionally biased region" description="Polar residues" evidence="8">
    <location>
        <begin position="797"/>
        <end position="808"/>
    </location>
</feature>
<feature type="compositionally biased region" description="Low complexity" evidence="8">
    <location>
        <begin position="1235"/>
        <end position="1248"/>
    </location>
</feature>
<feature type="domain" description="C2H2-type" evidence="9">
    <location>
        <begin position="2565"/>
        <end position="2588"/>
    </location>
</feature>
<feature type="region of interest" description="Disordered" evidence="8">
    <location>
        <begin position="265"/>
        <end position="356"/>
    </location>
</feature>
<proteinExistence type="predicted"/>
<feature type="compositionally biased region" description="Low complexity" evidence="8">
    <location>
        <begin position="1084"/>
        <end position="1095"/>
    </location>
</feature>
<dbReference type="SUPFAM" id="SSF57667">
    <property type="entry name" value="beta-beta-alpha zinc fingers"/>
    <property type="match status" value="4"/>
</dbReference>
<dbReference type="Pfam" id="PF13912">
    <property type="entry name" value="zf-C2H2_6"/>
    <property type="match status" value="1"/>
</dbReference>
<feature type="compositionally biased region" description="Basic and acidic residues" evidence="8">
    <location>
        <begin position="809"/>
        <end position="822"/>
    </location>
</feature>
<feature type="compositionally biased region" description="Basic and acidic residues" evidence="8">
    <location>
        <begin position="919"/>
        <end position="934"/>
    </location>
</feature>
<keyword evidence="11" id="KW-1185">Reference proteome</keyword>
<feature type="region of interest" description="Disordered" evidence="8">
    <location>
        <begin position="2243"/>
        <end position="2269"/>
    </location>
</feature>
<feature type="region of interest" description="Disordered" evidence="8">
    <location>
        <begin position="1"/>
        <end position="30"/>
    </location>
</feature>
<dbReference type="PROSITE" id="PS00028">
    <property type="entry name" value="ZINC_FINGER_C2H2_1"/>
    <property type="match status" value="7"/>
</dbReference>
<evidence type="ECO:0000313" key="10">
    <source>
        <dbReference type="EMBL" id="VEN63199.1"/>
    </source>
</evidence>
<feature type="compositionally biased region" description="Polar residues" evidence="8">
    <location>
        <begin position="291"/>
        <end position="323"/>
    </location>
</feature>
<feature type="compositionally biased region" description="Low complexity" evidence="8">
    <location>
        <begin position="2299"/>
        <end position="2313"/>
    </location>
</feature>
<feature type="compositionally biased region" description="Basic residues" evidence="8">
    <location>
        <begin position="1605"/>
        <end position="1626"/>
    </location>
</feature>
<feature type="compositionally biased region" description="Polar residues" evidence="8">
    <location>
        <begin position="896"/>
        <end position="918"/>
    </location>
</feature>
<evidence type="ECO:0000259" key="9">
    <source>
        <dbReference type="PROSITE" id="PS50157"/>
    </source>
</evidence>
<evidence type="ECO:0000256" key="5">
    <source>
        <dbReference type="ARBA" id="ARBA00022833"/>
    </source>
</evidence>
<organism evidence="10 11">
    <name type="scientific">Callosobruchus maculatus</name>
    <name type="common">Southern cowpea weevil</name>
    <name type="synonym">Pulse bruchid</name>
    <dbReference type="NCBI Taxonomy" id="64391"/>
    <lineage>
        <taxon>Eukaryota</taxon>
        <taxon>Metazoa</taxon>
        <taxon>Ecdysozoa</taxon>
        <taxon>Arthropoda</taxon>
        <taxon>Hexapoda</taxon>
        <taxon>Insecta</taxon>
        <taxon>Pterygota</taxon>
        <taxon>Neoptera</taxon>
        <taxon>Endopterygota</taxon>
        <taxon>Coleoptera</taxon>
        <taxon>Polyphaga</taxon>
        <taxon>Cucujiformia</taxon>
        <taxon>Chrysomeloidea</taxon>
        <taxon>Chrysomelidae</taxon>
        <taxon>Bruchinae</taxon>
        <taxon>Bruchini</taxon>
        <taxon>Callosobruchus</taxon>
    </lineage>
</organism>
<feature type="domain" description="C2H2-type" evidence="9">
    <location>
        <begin position="2419"/>
        <end position="2446"/>
    </location>
</feature>
<dbReference type="OrthoDB" id="6077919at2759"/>
<protein>
    <recommendedName>
        <fullName evidence="9">C2H2-type domain-containing protein</fullName>
    </recommendedName>
</protein>
<evidence type="ECO:0000256" key="2">
    <source>
        <dbReference type="ARBA" id="ARBA00022723"/>
    </source>
</evidence>
<evidence type="ECO:0000256" key="4">
    <source>
        <dbReference type="ARBA" id="ARBA00022771"/>
    </source>
</evidence>
<feature type="region of interest" description="Disordered" evidence="8">
    <location>
        <begin position="708"/>
        <end position="758"/>
    </location>
</feature>
<feature type="compositionally biased region" description="Basic residues" evidence="8">
    <location>
        <begin position="1755"/>
        <end position="1766"/>
    </location>
</feature>
<feature type="compositionally biased region" description="Polar residues" evidence="8">
    <location>
        <begin position="1225"/>
        <end position="1234"/>
    </location>
</feature>
<dbReference type="GO" id="GO:0005634">
    <property type="term" value="C:nucleus"/>
    <property type="evidence" value="ECO:0007669"/>
    <property type="project" value="UniProtKB-SubCell"/>
</dbReference>
<dbReference type="Proteomes" id="UP000410492">
    <property type="component" value="Unassembled WGS sequence"/>
</dbReference>
<evidence type="ECO:0000256" key="7">
    <source>
        <dbReference type="PROSITE-ProRule" id="PRU00042"/>
    </source>
</evidence>
<dbReference type="FunFam" id="3.30.160.60:FF:000065">
    <property type="entry name" value="B-cell CLL/lymphoma 6, member B"/>
    <property type="match status" value="1"/>
</dbReference>
<gene>
    <name evidence="10" type="ORF">CALMAC_LOCUS20092</name>
</gene>
<dbReference type="PANTHER" id="PTHR24393">
    <property type="entry name" value="ZINC FINGER PROTEIN"/>
    <property type="match status" value="1"/>
</dbReference>
<feature type="compositionally biased region" description="Polar residues" evidence="8">
    <location>
        <begin position="2128"/>
        <end position="2155"/>
    </location>
</feature>
<dbReference type="FunFam" id="3.30.160.60:FF:000870">
    <property type="entry name" value="zinc finger protein 197 isoform X1"/>
    <property type="match status" value="1"/>
</dbReference>
<comment type="subcellular location">
    <subcellularLocation>
        <location evidence="1">Nucleus</location>
    </subcellularLocation>
</comment>
<dbReference type="Gene3D" id="3.30.160.60">
    <property type="entry name" value="Classic Zinc Finger"/>
    <property type="match status" value="5"/>
</dbReference>
<keyword evidence="3" id="KW-0677">Repeat</keyword>
<feature type="region of interest" description="Disordered" evidence="8">
    <location>
        <begin position="1302"/>
        <end position="1329"/>
    </location>
</feature>
<feature type="region of interest" description="Disordered" evidence="8">
    <location>
        <begin position="793"/>
        <end position="823"/>
    </location>
</feature>
<feature type="compositionally biased region" description="Polar residues" evidence="8">
    <location>
        <begin position="436"/>
        <end position="446"/>
    </location>
</feature>
<feature type="compositionally biased region" description="Basic and acidic residues" evidence="8">
    <location>
        <begin position="724"/>
        <end position="733"/>
    </location>
</feature>
<keyword evidence="5" id="KW-0862">Zinc</keyword>
<feature type="compositionally biased region" description="Basic and acidic residues" evidence="8">
    <location>
        <begin position="378"/>
        <end position="406"/>
    </location>
</feature>
<feature type="region of interest" description="Disordered" evidence="8">
    <location>
        <begin position="896"/>
        <end position="977"/>
    </location>
</feature>
<feature type="domain" description="C2H2-type" evidence="9">
    <location>
        <begin position="2509"/>
        <end position="2536"/>
    </location>
</feature>
<feature type="compositionally biased region" description="Polar residues" evidence="8">
    <location>
        <begin position="411"/>
        <end position="423"/>
    </location>
</feature>
<feature type="compositionally biased region" description="Basic residues" evidence="8">
    <location>
        <begin position="1"/>
        <end position="12"/>
    </location>
</feature>
<accession>A0A653DSL0</accession>
<feature type="compositionally biased region" description="Basic residues" evidence="8">
    <location>
        <begin position="1692"/>
        <end position="1703"/>
    </location>
</feature>
<dbReference type="PROSITE" id="PS50157">
    <property type="entry name" value="ZINC_FINGER_C2H2_2"/>
    <property type="match status" value="7"/>
</dbReference>
<feature type="compositionally biased region" description="Polar residues" evidence="8">
    <location>
        <begin position="1793"/>
        <end position="1814"/>
    </location>
</feature>
<name>A0A653DSL0_CALMS</name>
<sequence length="2642" mass="293357">MKKKPQLPRKLGKPNALRKSVLSNRRDIENNNENKQLSQCVFLGVLRLKPVPTTFSRTTVPSGSTSFISHRLRRHRNNSIAKESSKKPTKGIDLNKVISGKITKKNPDKVRACVKKNPLGTSKVLRICLTMNRAMMNLQSNNSEVVNVTDIPFPSTSFVVTQPSFNPVDNLFNKLKQQLKHAESPGSLDVSLLSSTVAKMNASKQLTTHAVKAKRKQSDNLTVSNDSNSDDIIWISDSGAIEHNTQTSNDDIIFIDDSRAVDASSSHVKSLSLKGTSTSTTVLTDAEKPQNSHIRQNSIDNQVVISTESTKSKQATSSDQTQKIYDVDDHDSSSEGVSHNKSIDKQKEKAKSRRNRLIPAEIPLKYVNAPRLLRSELYQKADQKRSTSLEGKDRTKEKSKSLKSEKVTFTIIKSSSDHNLSQKSRPELTVRKQKSQDTSPAETSTSVKERKKSSSPKNKTSDRWEITSSTQLSDQAVNISGSSQKIAGQVEQPVSFKLKLTKTTRSAVAAAKATQSKGMVTDEVIYVDNTKKDTSLDTSLERPPVDNGESLHNAINSESNTVTNRLFTPRLLRSDLTIQKPTTKISKNTNFTINPTKAITRNVTIKDLNTSVPTQTAANISDNEDVLIIIDDADDTNINLQAPARSLEKNSQEKVAVIHPIPVAEHAGNEGVPRVLRSDISQLIQCPVPNKPENATLHSTKIIEELSNTEKTRNLRSEASVRSSNKELKDNQKESAAQNQVISAEEEPSSKGTIFPRVLRSDVSQNTLSITTVEEQNHLVASKSVTGVDKFTEKESISPTNVHRSSTTETEHQPEQSEEKHNTVVPGRVLRSEAYKTITNEGLQEKHDQVREQPKAIAHPTNANEEKRVVRSDVAKVTEICQVQLNLQSAENQNLSGKSLRTLRSVSPQKSASPPKSNEMQKVDEKDRSVDVKRFYSAQSSKISSLSNKSSEPAAVPSKSLQSSSAQIQQDVAPKSKENLLITTGKEQLTYPATSSITQEGSAPKLPVENPPSRMLRSDPKNIPDNVSSQKKSKKHEQQKKLELAQEASHQSSALTICKDKMDHASRRAAADENSNNNPDILLTTSKESTGSGTKVARSRSSSPNKAKNVNFDEIIVLSDKKSRKTKDASMKIITKTDQRLPVKQTNRETNIVEPAEEVVVIIHEEPKSKSAPLLEVNREVNNANQEDGNTELLRHNLRSQKYVPADVPKQPDVDSIMNTVSVTENSTKLNDANSRLLRSQQASSSQSNPEKEISTKGICAGGKIETVKTTEVEVITQVTPSHSNYDTSELQRVATARVLRSEAKNSDSDNVSQDSKAESPASSDAKKVSFKNTPEVFVSTDTTKKATKGNLKKKINDIIKETSMGRSILKKGKLGAKGKIIKTMSKAFGKKQTLKVKVRAPNASKNTENIIKPVENIVKETVCYNLETTNTSENSESVIKDKIKKIKAGKKIVFATKTKEHTKRDKKQQKTQKIDLKKGKALVKGKNSLPLALRRLLTDGRISRKTIATLGTKVSNTDDSESNKENVISKVENVVEKNIGPKVKKEQTKQKLLARMKQTISKSTNKELKMGKKDKKGDGKPRVRNSNGTPPKRNVQKKMITTPPRKKNLEKVAFFKKSKPGKGGKSKVDKKEKKGKTNVTKAVKSVVKLDKANKIPVSNVENNSTGVLDNRRTSRMSTATTESQTNVPQKTKSKKDKPKQSKKSLAQDQMNGKDYTSKPGDSSNIKTDSLDKKNKSKKNKKGSPEAIDQDKVSKKSMKISQKRKRKEEVSSVKKIKLSNESCEHNSAYANAANENKSTSHKNISSVKASASTSNKKGKIKKNKVDVQVQTVPAVDNLKLAINSHSKEKKKKSMPNKSGDKISDGSSNVVSPRPRVSLRKNRIVQQTEDANQEIQNSTSGTETTKKEKEIPIEIKDADTNIGQKRERKSIPEAEKAVGPTKSRGGKSLVINKRLSKRACVIQQGEQEASKKECDVKKPLIVASCDSAVNTTITLPPGTSIEPIVIEDVKEEDPNKSNTLINNNIPAKSSLSVFDFNESDMELNTPPLLTLQNIREEIKEKYTYQKEHGQDVTYVVHDDRSGRNTEINNVTYTLSSSNPTQDHNKTYTTLNPVPNASSKDALSALNTSISVKEPESNTFSPPQKSTPKMTKSTSQVKGPKLYSVIPAEEIVRKRIEQAAHLKVQQSQSIDLTSVSEQQVIVQERQIQVRRPSQICDLSKNKHNLLTSAGGVEISGNPIQVKADKVSPATSNSSTFEDLFKSPIKSPKKSPLKQTTILDMFAKMQQKNIIKSIFSQPETSQQGSKMEPQMQQQQQPTFTTLSRLPKDTSITPEVAAPMKESDSSDMPPPKLSAYGEDEDSDGESRMEWVPEEYAEYKFKYTAKKVMSYKPIYKCKVCLQMFPTYYKLNKHKREHSETDNPYKCPQCESSFNSVADLAAHIRVHKGKHPYTCKKCDTGFWTKEELDEHVSIHLLKKIKPPEKKFRCDVCLKEFSRLFEVERHIRVHTGEKPFTCNICNKGYQQRHNLSKHLLIHLDVRPFHCEICGKAFGRSDVLDRHVLTHSVAKPVKCPHCDKDFIRHMQLKNHMKKRHKEFYDENSVYGVAAPKDESSGDPASTPPKEETVQPQGTETKSVEPKPTEPLATA</sequence>
<feature type="compositionally biased region" description="Polar residues" evidence="8">
    <location>
        <begin position="1676"/>
        <end position="1690"/>
    </location>
</feature>
<feature type="region of interest" description="Disordered" evidence="8">
    <location>
        <begin position="844"/>
        <end position="870"/>
    </location>
</feature>
<feature type="compositionally biased region" description="Low complexity" evidence="8">
    <location>
        <begin position="937"/>
        <end position="951"/>
    </location>
</feature>
<feature type="region of interest" description="Disordered" evidence="8">
    <location>
        <begin position="2128"/>
        <end position="2156"/>
    </location>
</feature>
<dbReference type="GO" id="GO:0008270">
    <property type="term" value="F:zinc ion binding"/>
    <property type="evidence" value="ECO:0007669"/>
    <property type="project" value="UniProtKB-KW"/>
</dbReference>
<feature type="compositionally biased region" description="Basic and acidic residues" evidence="8">
    <location>
        <begin position="844"/>
        <end position="854"/>
    </location>
</feature>
<feature type="compositionally biased region" description="Basic and acidic residues" evidence="8">
    <location>
        <begin position="1565"/>
        <end position="1582"/>
    </location>
</feature>
<dbReference type="EMBL" id="CAACVG010014457">
    <property type="protein sequence ID" value="VEN63199.1"/>
    <property type="molecule type" value="Genomic_DNA"/>
</dbReference>
<feature type="region of interest" description="Disordered" evidence="8">
    <location>
        <begin position="378"/>
        <end position="470"/>
    </location>
</feature>
<feature type="compositionally biased region" description="Polar residues" evidence="8">
    <location>
        <begin position="1887"/>
        <end position="1900"/>
    </location>
</feature>
<feature type="domain" description="C2H2-type" evidence="9">
    <location>
        <begin position="2537"/>
        <end position="2564"/>
    </location>
</feature>
<feature type="region of interest" description="Disordered" evidence="8">
    <location>
        <begin position="1559"/>
        <end position="1875"/>
    </location>
</feature>
<evidence type="ECO:0000256" key="6">
    <source>
        <dbReference type="ARBA" id="ARBA00023242"/>
    </source>
</evidence>
<evidence type="ECO:0000256" key="1">
    <source>
        <dbReference type="ARBA" id="ARBA00004123"/>
    </source>
</evidence>
<keyword evidence="6" id="KW-0539">Nucleus</keyword>
<dbReference type="SMART" id="SM00355">
    <property type="entry name" value="ZnF_C2H2"/>
    <property type="match status" value="7"/>
</dbReference>
<feature type="compositionally biased region" description="Basic and acidic residues" evidence="8">
    <location>
        <begin position="1058"/>
        <end position="1071"/>
    </location>
</feature>
<dbReference type="InterPro" id="IPR013087">
    <property type="entry name" value="Znf_C2H2_type"/>
</dbReference>
<feature type="compositionally biased region" description="Low complexity" evidence="8">
    <location>
        <begin position="268"/>
        <end position="284"/>
    </location>
</feature>
<dbReference type="GO" id="GO:0000978">
    <property type="term" value="F:RNA polymerase II cis-regulatory region sequence-specific DNA binding"/>
    <property type="evidence" value="ECO:0007669"/>
    <property type="project" value="TreeGrafter"/>
</dbReference>